<protein>
    <submittedName>
        <fullName evidence="6">MYND zinc finger (ZnF) domain-like protein</fullName>
    </submittedName>
</protein>
<sequence>MALSAVVFHPSVKLFFFQHSTYAPPNSPSPAADATAAGEEELAEDTQRREELLKQVAFFLAQRNNAVCLECRWEVITILGELCRMEDLYPPGAGGSGNAMTAAGKVERTLNHYAERNLAYLARLPWFVPALRLIIGADADEAAPTATSSTHATADRAALRQKLAERRRQKQQHGASEAAEAFNEEAAVADEDVRIALQDLLRALPTAQPAPQQDVVWTAENRRQAHDLLFLDASTSLLHLTPLVARGSSHVCAQCRRTDAAVPAALLRCSSCKAVFYCSAACQQQHWREAHKVVCLAYKAKCDAITSQYYELNQKKRNNSKKQHDTAEDISVLEVPLEPALFFETRRYLFDHRDASFARVNFYDYFMKYTVKGN</sequence>
<name>S9W6D9_9TRYP</name>
<evidence type="ECO:0000256" key="1">
    <source>
        <dbReference type="ARBA" id="ARBA00022723"/>
    </source>
</evidence>
<proteinExistence type="predicted"/>
<gene>
    <name evidence="6" type="ORF">STCU_03412</name>
</gene>
<dbReference type="PROSITE" id="PS50865">
    <property type="entry name" value="ZF_MYND_2"/>
    <property type="match status" value="1"/>
</dbReference>
<feature type="domain" description="MYND-type" evidence="5">
    <location>
        <begin position="252"/>
        <end position="295"/>
    </location>
</feature>
<dbReference type="AlphaFoldDB" id="S9W6D9"/>
<evidence type="ECO:0000256" key="3">
    <source>
        <dbReference type="ARBA" id="ARBA00022833"/>
    </source>
</evidence>
<keyword evidence="2 4" id="KW-0863">Zinc-finger</keyword>
<comment type="caution">
    <text evidence="6">The sequence shown here is derived from an EMBL/GenBank/DDBJ whole genome shotgun (WGS) entry which is preliminary data.</text>
</comment>
<dbReference type="OrthoDB" id="432970at2759"/>
<dbReference type="Proteomes" id="UP000015354">
    <property type="component" value="Unassembled WGS sequence"/>
</dbReference>
<keyword evidence="7" id="KW-1185">Reference proteome</keyword>
<dbReference type="Gene3D" id="6.10.140.2220">
    <property type="match status" value="1"/>
</dbReference>
<dbReference type="InterPro" id="IPR002893">
    <property type="entry name" value="Znf_MYND"/>
</dbReference>
<reference evidence="6 7" key="1">
    <citation type="journal article" date="2013" name="PLoS ONE">
        <title>Predicting the Proteins of Angomonas deanei, Strigomonas culicis and Their Respective Endosymbionts Reveals New Aspects of the Trypanosomatidae Family.</title>
        <authorList>
            <person name="Motta M.C."/>
            <person name="Martins A.C."/>
            <person name="de Souza S.S."/>
            <person name="Catta-Preta C.M."/>
            <person name="Silva R."/>
            <person name="Klein C.C."/>
            <person name="de Almeida L.G."/>
            <person name="de Lima Cunha O."/>
            <person name="Ciapina L.P."/>
            <person name="Brocchi M."/>
            <person name="Colabardini A.C."/>
            <person name="de Araujo Lima B."/>
            <person name="Machado C.R."/>
            <person name="de Almeida Soares C.M."/>
            <person name="Probst C.M."/>
            <person name="de Menezes C.B."/>
            <person name="Thompson C.E."/>
            <person name="Bartholomeu D.C."/>
            <person name="Gradia D.F."/>
            <person name="Pavoni D.P."/>
            <person name="Grisard E.C."/>
            <person name="Fantinatti-Garboggini F."/>
            <person name="Marchini F.K."/>
            <person name="Rodrigues-Luiz G.F."/>
            <person name="Wagner G."/>
            <person name="Goldman G.H."/>
            <person name="Fietto J.L."/>
            <person name="Elias M.C."/>
            <person name="Goldman M.H."/>
            <person name="Sagot M.F."/>
            <person name="Pereira M."/>
            <person name="Stoco P.H."/>
            <person name="de Mendonca-Neto R.P."/>
            <person name="Teixeira S.M."/>
            <person name="Maciel T.E."/>
            <person name="de Oliveira Mendes T.A."/>
            <person name="Urmenyi T.P."/>
            <person name="de Souza W."/>
            <person name="Schenkman S."/>
            <person name="de Vasconcelos A.T."/>
        </authorList>
    </citation>
    <scope>NUCLEOTIDE SEQUENCE [LARGE SCALE GENOMIC DNA]</scope>
</reference>
<evidence type="ECO:0000256" key="2">
    <source>
        <dbReference type="ARBA" id="ARBA00022771"/>
    </source>
</evidence>
<evidence type="ECO:0000256" key="4">
    <source>
        <dbReference type="PROSITE-ProRule" id="PRU00134"/>
    </source>
</evidence>
<dbReference type="Pfam" id="PF01753">
    <property type="entry name" value="zf-MYND"/>
    <property type="match status" value="1"/>
</dbReference>
<dbReference type="SUPFAM" id="SSF144232">
    <property type="entry name" value="HIT/MYND zinc finger-like"/>
    <property type="match status" value="1"/>
</dbReference>
<accession>S9W6D9</accession>
<keyword evidence="3" id="KW-0862">Zinc</keyword>
<dbReference type="GO" id="GO:0008270">
    <property type="term" value="F:zinc ion binding"/>
    <property type="evidence" value="ECO:0007669"/>
    <property type="project" value="UniProtKB-KW"/>
</dbReference>
<dbReference type="EMBL" id="ATMH01003412">
    <property type="protein sequence ID" value="EPY31525.1"/>
    <property type="molecule type" value="Genomic_DNA"/>
</dbReference>
<organism evidence="6 7">
    <name type="scientific">Strigomonas culicis</name>
    <dbReference type="NCBI Taxonomy" id="28005"/>
    <lineage>
        <taxon>Eukaryota</taxon>
        <taxon>Discoba</taxon>
        <taxon>Euglenozoa</taxon>
        <taxon>Kinetoplastea</taxon>
        <taxon>Metakinetoplastina</taxon>
        <taxon>Trypanosomatida</taxon>
        <taxon>Trypanosomatidae</taxon>
        <taxon>Strigomonadinae</taxon>
        <taxon>Strigomonas</taxon>
    </lineage>
</organism>
<evidence type="ECO:0000313" key="6">
    <source>
        <dbReference type="EMBL" id="EPY31525.1"/>
    </source>
</evidence>
<evidence type="ECO:0000259" key="5">
    <source>
        <dbReference type="PROSITE" id="PS50865"/>
    </source>
</evidence>
<evidence type="ECO:0000313" key="7">
    <source>
        <dbReference type="Proteomes" id="UP000015354"/>
    </source>
</evidence>
<keyword evidence="1" id="KW-0479">Metal-binding</keyword>